<organism evidence="1 2">
    <name type="scientific">Rhodococcoides kyotonense</name>
    <dbReference type="NCBI Taxonomy" id="398843"/>
    <lineage>
        <taxon>Bacteria</taxon>
        <taxon>Bacillati</taxon>
        <taxon>Actinomycetota</taxon>
        <taxon>Actinomycetes</taxon>
        <taxon>Mycobacteriales</taxon>
        <taxon>Nocardiaceae</taxon>
        <taxon>Rhodococcoides</taxon>
    </lineage>
</organism>
<accession>A0A239FRJ0</accession>
<sequence>MSAVEVTYYIAKCDECGHTADTDDYGGEFSAFADHGTAIEMLSDDWFTDGDGDICPSCTKCEVCETKPAYRADDHMVCEEHEDHDFNAAAPVLPLGLVNTHWHRKCSDMSKIGPCGMYVTVSHEIAGVSQYMPQPEGKPDRCVCGSKYGPWMPGLAPDDRAEGWK</sequence>
<dbReference type="Proteomes" id="UP000198327">
    <property type="component" value="Unassembled WGS sequence"/>
</dbReference>
<keyword evidence="2" id="KW-1185">Reference proteome</keyword>
<gene>
    <name evidence="1" type="ORF">SAMN05421642_103420</name>
</gene>
<reference evidence="2" key="1">
    <citation type="submission" date="2017-06" db="EMBL/GenBank/DDBJ databases">
        <authorList>
            <person name="Varghese N."/>
            <person name="Submissions S."/>
        </authorList>
    </citation>
    <scope>NUCLEOTIDE SEQUENCE [LARGE SCALE GENOMIC DNA]</scope>
    <source>
        <strain evidence="2">JCM 23211</strain>
    </source>
</reference>
<dbReference type="EMBL" id="FZOW01000003">
    <property type="protein sequence ID" value="SNS59405.1"/>
    <property type="molecule type" value="Genomic_DNA"/>
</dbReference>
<protein>
    <submittedName>
        <fullName evidence="1">Uncharacterized protein</fullName>
    </submittedName>
</protein>
<dbReference type="OrthoDB" id="4775483at2"/>
<proteinExistence type="predicted"/>
<evidence type="ECO:0000313" key="2">
    <source>
        <dbReference type="Proteomes" id="UP000198327"/>
    </source>
</evidence>
<dbReference type="AlphaFoldDB" id="A0A239FRJ0"/>
<evidence type="ECO:0000313" key="1">
    <source>
        <dbReference type="EMBL" id="SNS59405.1"/>
    </source>
</evidence>
<name>A0A239FRJ0_9NOCA</name>
<dbReference type="RefSeq" id="WP_089244631.1">
    <property type="nucleotide sequence ID" value="NZ_FZOW01000003.1"/>
</dbReference>